<evidence type="ECO:0000313" key="2">
    <source>
        <dbReference type="Proteomes" id="UP000437736"/>
    </source>
</evidence>
<protein>
    <submittedName>
        <fullName evidence="1">Uncharacterized protein</fullName>
    </submittedName>
</protein>
<gene>
    <name evidence="1" type="ORF">GHK86_17140</name>
</gene>
<evidence type="ECO:0000313" key="1">
    <source>
        <dbReference type="EMBL" id="MST34438.1"/>
    </source>
</evidence>
<organism evidence="1 2">
    <name type="scientific">Acidiferrimicrobium australe</name>
    <dbReference type="NCBI Taxonomy" id="2664430"/>
    <lineage>
        <taxon>Bacteria</taxon>
        <taxon>Bacillati</taxon>
        <taxon>Actinomycetota</taxon>
        <taxon>Acidimicrobiia</taxon>
        <taxon>Acidimicrobiales</taxon>
        <taxon>Acidimicrobiaceae</taxon>
        <taxon>Acidiferrimicrobium</taxon>
    </lineage>
</organism>
<dbReference type="Proteomes" id="UP000437736">
    <property type="component" value="Unassembled WGS sequence"/>
</dbReference>
<keyword evidence="2" id="KW-1185">Reference proteome</keyword>
<comment type="caution">
    <text evidence="1">The sequence shown here is derived from an EMBL/GenBank/DDBJ whole genome shotgun (WGS) entry which is preliminary data.</text>
</comment>
<proteinExistence type="predicted"/>
<feature type="non-terminal residue" evidence="1">
    <location>
        <position position="84"/>
    </location>
</feature>
<accession>A0ABW9QYH4</accession>
<reference evidence="1 2" key="1">
    <citation type="submission" date="2019-11" db="EMBL/GenBank/DDBJ databases">
        <title>Acidiferrimicrobium australis gen. nov., sp. nov., an acidophilic and obligately heterotrophic, member of the Actinobacteria that catalyses dissimilatory oxido- reduction of iron isolated from metal-rich acidic water in Chile.</title>
        <authorList>
            <person name="Gonzalez D."/>
            <person name="Huber K."/>
            <person name="Hedrich S."/>
            <person name="Rojas-Villalobos C."/>
            <person name="Quatrini R."/>
            <person name="Dinamarca M.A."/>
            <person name="Schwarz A."/>
            <person name="Canales C."/>
            <person name="Nancucheo I."/>
        </authorList>
    </citation>
    <scope>NUCLEOTIDE SEQUENCE [LARGE SCALE GENOMIC DNA]</scope>
    <source>
        <strain evidence="1 2">USS-CCA1</strain>
    </source>
</reference>
<dbReference type="EMBL" id="WJHE01001006">
    <property type="protein sequence ID" value="MST34438.1"/>
    <property type="molecule type" value="Genomic_DNA"/>
</dbReference>
<sequence>MGPDERLRRYQEVGADFLETARARAEEFLRDIGALGEATGRQAGTTVGDLRDSGRRGTDQLFELIRREIAAQLSGLGLATKADL</sequence>
<name>A0ABW9QYH4_9ACTN</name>